<sequence>MSSFNGFDTVPAAASGKAEPFQLHVPDSEVADFKDLLRLSRIGPETWENSVSTREGGKYFGVTRDWLSSAKTTWLTDFDWRKHESRINSFPNFKIQIEDGEPQQPLSIHFAALFSKKKDAVPVLFMHGWPGCHLEFLPMLDLLRTKYTAETLPFHAVVPSLPGYGLSSGPPLDRDFACADAARVLNKLMVELGFGAGYIAQGGDLGSFLARQLSSTYDECKAYHVNLLRAGPEVDQSNTEGLDEEDLLHLKKAKTWWEMGLGYAIEHSTRPATIGLVLSSNPLALLAWIGEKYLEWSDTDIELEQILELTSYYWFTSSLPRCIWPYRDLFSARYQKSGWPKTDKPLGYSAFCDLAVLPKGWQKHFPNMKFRRDHDKGGHFAALEQPELFLEDVEEFVLNVVGPLP</sequence>
<dbReference type="PANTHER" id="PTHR21661">
    <property type="entry name" value="EPOXIDE HYDROLASE 1-RELATED"/>
    <property type="match status" value="1"/>
</dbReference>
<dbReference type="AlphaFoldDB" id="A0A9P5CTY2"/>
<dbReference type="SUPFAM" id="SSF53474">
    <property type="entry name" value="alpha/beta-Hydrolases"/>
    <property type="match status" value="1"/>
</dbReference>
<dbReference type="InterPro" id="IPR016292">
    <property type="entry name" value="Epoxide_hydrolase"/>
</dbReference>
<dbReference type="OrthoDB" id="7130006at2759"/>
<evidence type="ECO:0000256" key="2">
    <source>
        <dbReference type="ARBA" id="ARBA00022801"/>
    </source>
</evidence>
<dbReference type="PRINTS" id="PR00412">
    <property type="entry name" value="EPOXHYDRLASE"/>
</dbReference>
<organism evidence="5 6">
    <name type="scientific">Cryphonectria parasitica (strain ATCC 38755 / EP155)</name>
    <dbReference type="NCBI Taxonomy" id="660469"/>
    <lineage>
        <taxon>Eukaryota</taxon>
        <taxon>Fungi</taxon>
        <taxon>Dikarya</taxon>
        <taxon>Ascomycota</taxon>
        <taxon>Pezizomycotina</taxon>
        <taxon>Sordariomycetes</taxon>
        <taxon>Sordariomycetidae</taxon>
        <taxon>Diaporthales</taxon>
        <taxon>Cryphonectriaceae</taxon>
        <taxon>Cryphonectria-Endothia species complex</taxon>
        <taxon>Cryphonectria</taxon>
    </lineage>
</organism>
<dbReference type="RefSeq" id="XP_040781784.1">
    <property type="nucleotide sequence ID" value="XM_040922956.1"/>
</dbReference>
<comment type="similarity">
    <text evidence="1">Belongs to the peptidase S33 family.</text>
</comment>
<dbReference type="InterPro" id="IPR010497">
    <property type="entry name" value="Epoxide_hydro_N"/>
</dbReference>
<comment type="caution">
    <text evidence="5">The sequence shown here is derived from an EMBL/GenBank/DDBJ whole genome shotgun (WGS) entry which is preliminary data.</text>
</comment>
<feature type="active site" description="Proton acceptor" evidence="3">
    <location>
        <position position="379"/>
    </location>
</feature>
<dbReference type="GO" id="GO:0004301">
    <property type="term" value="F:epoxide hydrolase activity"/>
    <property type="evidence" value="ECO:0007669"/>
    <property type="project" value="TreeGrafter"/>
</dbReference>
<dbReference type="EMBL" id="MU032344">
    <property type="protein sequence ID" value="KAF3770823.1"/>
    <property type="molecule type" value="Genomic_DNA"/>
</dbReference>
<dbReference type="Proteomes" id="UP000803844">
    <property type="component" value="Unassembled WGS sequence"/>
</dbReference>
<dbReference type="GO" id="GO:0097176">
    <property type="term" value="P:epoxide metabolic process"/>
    <property type="evidence" value="ECO:0007669"/>
    <property type="project" value="TreeGrafter"/>
</dbReference>
<evidence type="ECO:0000259" key="4">
    <source>
        <dbReference type="Pfam" id="PF06441"/>
    </source>
</evidence>
<feature type="active site" description="Nucleophile" evidence="3">
    <location>
        <position position="204"/>
    </location>
</feature>
<accession>A0A9P5CTY2</accession>
<evidence type="ECO:0000313" key="6">
    <source>
        <dbReference type="Proteomes" id="UP000803844"/>
    </source>
</evidence>
<name>A0A9P5CTY2_CRYP1</name>
<dbReference type="PIRSF" id="PIRSF001112">
    <property type="entry name" value="Epoxide_hydrolase"/>
    <property type="match status" value="1"/>
</dbReference>
<dbReference type="Pfam" id="PF06441">
    <property type="entry name" value="EHN"/>
    <property type="match status" value="1"/>
</dbReference>
<dbReference type="GeneID" id="63840085"/>
<reference evidence="5" key="1">
    <citation type="journal article" date="2020" name="Phytopathology">
        <title>Genome sequence of the chestnut blight fungus Cryphonectria parasitica EP155: A fundamental resource for an archetypical invasive plant pathogen.</title>
        <authorList>
            <person name="Crouch J.A."/>
            <person name="Dawe A."/>
            <person name="Aerts A."/>
            <person name="Barry K."/>
            <person name="Churchill A.C.L."/>
            <person name="Grimwood J."/>
            <person name="Hillman B."/>
            <person name="Milgroom M.G."/>
            <person name="Pangilinan J."/>
            <person name="Smith M."/>
            <person name="Salamov A."/>
            <person name="Schmutz J."/>
            <person name="Yadav J."/>
            <person name="Grigoriev I.V."/>
            <person name="Nuss D."/>
        </authorList>
    </citation>
    <scope>NUCLEOTIDE SEQUENCE</scope>
    <source>
        <strain evidence="5">EP155</strain>
    </source>
</reference>
<gene>
    <name evidence="5" type="ORF">M406DRAFT_354578</name>
</gene>
<protein>
    <submittedName>
        <fullName evidence="5">Epoxide hydrolase 1</fullName>
    </submittedName>
</protein>
<evidence type="ECO:0000313" key="5">
    <source>
        <dbReference type="EMBL" id="KAF3770823.1"/>
    </source>
</evidence>
<proteinExistence type="inferred from homology"/>
<evidence type="ECO:0000256" key="3">
    <source>
        <dbReference type="PIRSR" id="PIRSR001112-1"/>
    </source>
</evidence>
<dbReference type="InterPro" id="IPR029058">
    <property type="entry name" value="AB_hydrolase_fold"/>
</dbReference>
<dbReference type="PANTHER" id="PTHR21661:SF39">
    <property type="entry name" value="HYDROLASE, PUTATIVE (AFU_ORTHOLOGUE AFUA_3G08960)-RELATED"/>
    <property type="match status" value="1"/>
</dbReference>
<keyword evidence="2 5" id="KW-0378">Hydrolase</keyword>
<feature type="domain" description="Epoxide hydrolase N-terminal" evidence="4">
    <location>
        <begin position="19"/>
        <end position="136"/>
    </location>
</feature>
<evidence type="ECO:0000256" key="1">
    <source>
        <dbReference type="ARBA" id="ARBA00010088"/>
    </source>
</evidence>
<feature type="active site" description="Proton donor" evidence="3">
    <location>
        <position position="326"/>
    </location>
</feature>
<dbReference type="InterPro" id="IPR000639">
    <property type="entry name" value="Epox_hydrolase-like"/>
</dbReference>
<keyword evidence="6" id="KW-1185">Reference proteome</keyword>
<dbReference type="Gene3D" id="3.40.50.1820">
    <property type="entry name" value="alpha/beta hydrolase"/>
    <property type="match status" value="1"/>
</dbReference>